<comment type="catalytic activity">
    <reaction evidence="10 11">
        <text>5-amino-1-(5-phospho-D-ribosyl)imidazole-4-carboxylate + L-aspartate + ATP = (2S)-2-[5-amino-1-(5-phospho-beta-D-ribosyl)imidazole-4-carboxamido]succinate + ADP + phosphate + 2 H(+)</text>
        <dbReference type="Rhea" id="RHEA:22628"/>
        <dbReference type="ChEBI" id="CHEBI:15378"/>
        <dbReference type="ChEBI" id="CHEBI:29991"/>
        <dbReference type="ChEBI" id="CHEBI:30616"/>
        <dbReference type="ChEBI" id="CHEBI:43474"/>
        <dbReference type="ChEBI" id="CHEBI:58443"/>
        <dbReference type="ChEBI" id="CHEBI:77657"/>
        <dbReference type="ChEBI" id="CHEBI:456216"/>
        <dbReference type="EC" id="6.3.2.6"/>
    </reaction>
</comment>
<evidence type="ECO:0000256" key="1">
    <source>
        <dbReference type="ARBA" id="ARBA00004672"/>
    </source>
</evidence>
<dbReference type="GO" id="GO:0004639">
    <property type="term" value="F:phosphoribosylaminoimidazolesuccinocarboxamide synthase activity"/>
    <property type="evidence" value="ECO:0007669"/>
    <property type="project" value="UniProtKB-UniRule"/>
</dbReference>
<keyword evidence="7 11" id="KW-0658">Purine biosynthesis</keyword>
<dbReference type="RefSeq" id="WP_120748248.1">
    <property type="nucleotide sequence ID" value="NZ_RBAH01000010.1"/>
</dbReference>
<dbReference type="PANTHER" id="PTHR43700">
    <property type="entry name" value="PHOSPHORIBOSYLAMINOIMIDAZOLE-SUCCINOCARBOXAMIDE SYNTHASE"/>
    <property type="match status" value="1"/>
</dbReference>
<dbReference type="NCBIfam" id="TIGR00081">
    <property type="entry name" value="purC"/>
    <property type="match status" value="1"/>
</dbReference>
<comment type="pathway">
    <text evidence="1 11">Purine metabolism; IMP biosynthesis via de novo pathway; 5-amino-1-(5-phospho-D-ribosyl)imidazole-4-carboxamide from 5-amino-1-(5-phospho-D-ribosyl)imidazole-4-carboxylate: step 1/2.</text>
</comment>
<evidence type="ECO:0000256" key="4">
    <source>
        <dbReference type="ARBA" id="ARBA00016460"/>
    </source>
</evidence>
<evidence type="ECO:0000256" key="10">
    <source>
        <dbReference type="ARBA" id="ARBA00048475"/>
    </source>
</evidence>
<dbReference type="GO" id="GO:0005737">
    <property type="term" value="C:cytoplasm"/>
    <property type="evidence" value="ECO:0007669"/>
    <property type="project" value="TreeGrafter"/>
</dbReference>
<dbReference type="Pfam" id="PF01259">
    <property type="entry name" value="SAICAR_synt"/>
    <property type="match status" value="1"/>
</dbReference>
<dbReference type="Gene3D" id="3.30.470.20">
    <property type="entry name" value="ATP-grasp fold, B domain"/>
    <property type="match status" value="1"/>
</dbReference>
<accession>A0A3B0CHF1</accession>
<dbReference type="Gene3D" id="3.30.200.20">
    <property type="entry name" value="Phosphorylase Kinase, domain 1"/>
    <property type="match status" value="1"/>
</dbReference>
<sequence>MILTRIHPNKSKEVFALSATTAISSAAEYVNAPLFYKGKVREMYDLGEHFLMVTTDRISAFDYVLSPAVPDKGNVLNQLSAFWFKQTASLMPNHVVHTDLEKLPAGLIKDADVMKHRFTVSKKAQRIDIECVVRGYITGGGWRQYQKTGEINGIKLPEGMRKNEKFPQPLFTPAAKNDAGHDEDISYERMEELVGKELAAELREKSFRLYEFAHQFCAERGIILADTKFEFGLIDGKVILIDEIFTPDSSRFWAKENYAYDIEIDGMDKEPVRTYLSGTGWDKNSEPDPLPAAVVEETSRRYRDILHRLTGG</sequence>
<dbReference type="FunFam" id="3.30.470.20:FF:000015">
    <property type="entry name" value="Phosphoribosylaminoimidazole-succinocarboxamide synthase"/>
    <property type="match status" value="1"/>
</dbReference>
<evidence type="ECO:0000256" key="2">
    <source>
        <dbReference type="ARBA" id="ARBA00010190"/>
    </source>
</evidence>
<proteinExistence type="inferred from homology"/>
<dbReference type="EMBL" id="RBAH01000010">
    <property type="protein sequence ID" value="RKN84084.1"/>
    <property type="molecule type" value="Genomic_DNA"/>
</dbReference>
<evidence type="ECO:0000259" key="12">
    <source>
        <dbReference type="Pfam" id="PF01259"/>
    </source>
</evidence>
<keyword evidence="14" id="KW-1185">Reference proteome</keyword>
<gene>
    <name evidence="11" type="primary">purC</name>
    <name evidence="13" type="ORF">D7M11_15945</name>
</gene>
<organism evidence="13 14">
    <name type="scientific">Paenibacillus ginsengarvi</name>
    <dbReference type="NCBI Taxonomy" id="400777"/>
    <lineage>
        <taxon>Bacteria</taxon>
        <taxon>Bacillati</taxon>
        <taxon>Bacillota</taxon>
        <taxon>Bacilli</taxon>
        <taxon>Bacillales</taxon>
        <taxon>Paenibacillaceae</taxon>
        <taxon>Paenibacillus</taxon>
    </lineage>
</organism>
<dbReference type="GO" id="GO:0005524">
    <property type="term" value="F:ATP binding"/>
    <property type="evidence" value="ECO:0007669"/>
    <property type="project" value="UniProtKB-KW"/>
</dbReference>
<name>A0A3B0CHF1_9BACL</name>
<evidence type="ECO:0000256" key="9">
    <source>
        <dbReference type="ARBA" id="ARBA00030409"/>
    </source>
</evidence>
<evidence type="ECO:0000256" key="3">
    <source>
        <dbReference type="ARBA" id="ARBA00012217"/>
    </source>
</evidence>
<dbReference type="OrthoDB" id="9801549at2"/>
<evidence type="ECO:0000256" key="8">
    <source>
        <dbReference type="ARBA" id="ARBA00022840"/>
    </source>
</evidence>
<evidence type="ECO:0000256" key="5">
    <source>
        <dbReference type="ARBA" id="ARBA00022598"/>
    </source>
</evidence>
<dbReference type="InterPro" id="IPR028923">
    <property type="entry name" value="SAICAR_synt/ADE2_N"/>
</dbReference>
<dbReference type="AlphaFoldDB" id="A0A3B0CHF1"/>
<dbReference type="Proteomes" id="UP000282311">
    <property type="component" value="Unassembled WGS sequence"/>
</dbReference>
<dbReference type="PROSITE" id="PS01058">
    <property type="entry name" value="SAICAR_SYNTHETASE_2"/>
    <property type="match status" value="1"/>
</dbReference>
<dbReference type="UniPathway" id="UPA00074">
    <property type="reaction ID" value="UER00131"/>
</dbReference>
<dbReference type="PANTHER" id="PTHR43700:SF1">
    <property type="entry name" value="PHOSPHORIBOSYLAMINOIMIDAZOLE-SUCCINOCARBOXAMIDE SYNTHASE"/>
    <property type="match status" value="1"/>
</dbReference>
<evidence type="ECO:0000256" key="7">
    <source>
        <dbReference type="ARBA" id="ARBA00022755"/>
    </source>
</evidence>
<comment type="similarity">
    <text evidence="2 11">Belongs to the SAICAR synthetase family.</text>
</comment>
<dbReference type="InterPro" id="IPR018236">
    <property type="entry name" value="SAICAR_synthetase_CS"/>
</dbReference>
<evidence type="ECO:0000313" key="14">
    <source>
        <dbReference type="Proteomes" id="UP000282311"/>
    </source>
</evidence>
<dbReference type="SUPFAM" id="SSF56104">
    <property type="entry name" value="SAICAR synthase-like"/>
    <property type="match status" value="1"/>
</dbReference>
<dbReference type="NCBIfam" id="NF010568">
    <property type="entry name" value="PRK13961.1"/>
    <property type="match status" value="1"/>
</dbReference>
<evidence type="ECO:0000256" key="6">
    <source>
        <dbReference type="ARBA" id="ARBA00022741"/>
    </source>
</evidence>
<dbReference type="GO" id="GO:0006189">
    <property type="term" value="P:'de novo' IMP biosynthetic process"/>
    <property type="evidence" value="ECO:0007669"/>
    <property type="project" value="UniProtKB-UniRule"/>
</dbReference>
<keyword evidence="8 11" id="KW-0067">ATP-binding</keyword>
<keyword evidence="5 11" id="KW-0436">Ligase</keyword>
<protein>
    <recommendedName>
        <fullName evidence="4 11">Phosphoribosylaminoimidazole-succinocarboxamide synthase</fullName>
        <ecNumber evidence="3 11">6.3.2.6</ecNumber>
    </recommendedName>
    <alternativeName>
        <fullName evidence="9 11">SAICAR synthetase</fullName>
    </alternativeName>
</protein>
<reference evidence="13 14" key="1">
    <citation type="journal article" date="2007" name="Int. J. Syst. Evol. Microbiol.">
        <title>Paenibacillus ginsengarvi sp. nov., isolated from soil from ginseng cultivation.</title>
        <authorList>
            <person name="Yoon M.H."/>
            <person name="Ten L.N."/>
            <person name="Im W.T."/>
        </authorList>
    </citation>
    <scope>NUCLEOTIDE SEQUENCE [LARGE SCALE GENOMIC DNA]</scope>
    <source>
        <strain evidence="13 14">KCTC 13059</strain>
    </source>
</reference>
<dbReference type="CDD" id="cd01414">
    <property type="entry name" value="SAICAR_synt_Sc"/>
    <property type="match status" value="1"/>
</dbReference>
<keyword evidence="6 11" id="KW-0547">Nucleotide-binding</keyword>
<dbReference type="InterPro" id="IPR001636">
    <property type="entry name" value="SAICAR_synth"/>
</dbReference>
<comment type="caution">
    <text evidence="13">The sequence shown here is derived from an EMBL/GenBank/DDBJ whole genome shotgun (WGS) entry which is preliminary data.</text>
</comment>
<dbReference type="HAMAP" id="MF_00137">
    <property type="entry name" value="SAICAR_synth"/>
    <property type="match status" value="1"/>
</dbReference>
<dbReference type="EC" id="6.3.2.6" evidence="3 11"/>
<evidence type="ECO:0000256" key="11">
    <source>
        <dbReference type="HAMAP-Rule" id="MF_00137"/>
    </source>
</evidence>
<evidence type="ECO:0000313" key="13">
    <source>
        <dbReference type="EMBL" id="RKN84084.1"/>
    </source>
</evidence>
<feature type="domain" description="SAICAR synthetase/ADE2 N-terminal" evidence="12">
    <location>
        <begin position="35"/>
        <end position="285"/>
    </location>
</feature>